<dbReference type="OrthoDB" id="8235990at2"/>
<proteinExistence type="predicted"/>
<dbReference type="EMBL" id="RMBX01000001">
    <property type="protein sequence ID" value="RPD42964.1"/>
    <property type="molecule type" value="Genomic_DNA"/>
</dbReference>
<evidence type="ECO:0000256" key="1">
    <source>
        <dbReference type="SAM" id="MobiDB-lite"/>
    </source>
</evidence>
<feature type="compositionally biased region" description="Basic residues" evidence="1">
    <location>
        <begin position="162"/>
        <end position="173"/>
    </location>
</feature>
<protein>
    <submittedName>
        <fullName evidence="2">Uncharacterized protein</fullName>
    </submittedName>
</protein>
<dbReference type="RefSeq" id="WP_120514237.1">
    <property type="nucleotide sequence ID" value="NZ_QXZY01000001.1"/>
</dbReference>
<evidence type="ECO:0000313" key="2">
    <source>
        <dbReference type="EMBL" id="RPD42964.1"/>
    </source>
</evidence>
<evidence type="ECO:0000313" key="3">
    <source>
        <dbReference type="Proteomes" id="UP000279089"/>
    </source>
</evidence>
<sequence>MGREVRKVAKGWEHPRDERGRYHPMFAEPYIDVLQEWQQNNALWEKGIHPDQQQYRGAAACKTYADWNGPAPDPSYYNQHKWTEKEACCFQYYETVTEGTPLSPVFDSLADLSDWLIKNEGYTRAYAEEFCRTGWAPTFIGQVSVDTESILKKEEQMPRTVRPPKKRKGKKPGMRAFPELQ</sequence>
<comment type="caution">
    <text evidence="2">The sequence shown here is derived from an EMBL/GenBank/DDBJ whole genome shotgun (WGS) entry which is preliminary data.</text>
</comment>
<feature type="region of interest" description="Disordered" evidence="1">
    <location>
        <begin position="153"/>
        <end position="181"/>
    </location>
</feature>
<dbReference type="Proteomes" id="UP000279089">
    <property type="component" value="Unassembled WGS sequence"/>
</dbReference>
<keyword evidence="3" id="KW-1185">Reference proteome</keyword>
<reference evidence="3" key="1">
    <citation type="submission" date="2018-11" db="EMBL/GenBank/DDBJ databases">
        <title>Chitinophaga lutea sp.nov., isolate from arsenic contaminated soil.</title>
        <authorList>
            <person name="Zong Y."/>
        </authorList>
    </citation>
    <scope>NUCLEOTIDE SEQUENCE [LARGE SCALE GENOMIC DNA]</scope>
    <source>
        <strain evidence="3">YLT18</strain>
    </source>
</reference>
<name>A0A3N4MG82_9BACT</name>
<accession>A0A3N4MG82</accession>
<organism evidence="2 3">
    <name type="scientific">Chitinophaga barathri</name>
    <dbReference type="NCBI Taxonomy" id="1647451"/>
    <lineage>
        <taxon>Bacteria</taxon>
        <taxon>Pseudomonadati</taxon>
        <taxon>Bacteroidota</taxon>
        <taxon>Chitinophagia</taxon>
        <taxon>Chitinophagales</taxon>
        <taxon>Chitinophagaceae</taxon>
        <taxon>Chitinophaga</taxon>
    </lineage>
</organism>
<gene>
    <name evidence="2" type="ORF">EG028_01340</name>
</gene>
<dbReference type="AlphaFoldDB" id="A0A3N4MG82"/>